<dbReference type="Gene3D" id="2.40.50.140">
    <property type="entry name" value="Nucleic acid-binding proteins"/>
    <property type="match status" value="1"/>
</dbReference>
<proteinExistence type="predicted"/>
<dbReference type="SUPFAM" id="SSF50249">
    <property type="entry name" value="Nucleic acid-binding proteins"/>
    <property type="match status" value="1"/>
</dbReference>
<dbReference type="InterPro" id="IPR011344">
    <property type="entry name" value="ssDNA-bd"/>
</dbReference>
<gene>
    <name evidence="4" type="primary">ssb</name>
    <name evidence="4" type="ORF">K7J14_02350</name>
</gene>
<dbReference type="PROSITE" id="PS50935">
    <property type="entry name" value="SSB"/>
    <property type="match status" value="1"/>
</dbReference>
<comment type="caution">
    <text evidence="4">The sequence shown here is derived from an EMBL/GenBank/DDBJ whole genome shotgun (WGS) entry which is preliminary data.</text>
</comment>
<dbReference type="InterPro" id="IPR000424">
    <property type="entry name" value="Primosome_PriB/ssb"/>
</dbReference>
<dbReference type="GO" id="GO:0003697">
    <property type="term" value="F:single-stranded DNA binding"/>
    <property type="evidence" value="ECO:0007669"/>
    <property type="project" value="InterPro"/>
</dbReference>
<dbReference type="AlphaFoldDB" id="A0AAE3EGR4"/>
<evidence type="ECO:0000256" key="2">
    <source>
        <dbReference type="PIRNR" id="PIRNR002070"/>
    </source>
</evidence>
<dbReference type="EMBL" id="JAINWA010000001">
    <property type="protein sequence ID" value="MCD1653538.1"/>
    <property type="molecule type" value="Genomic_DNA"/>
</dbReference>
<dbReference type="Pfam" id="PF00436">
    <property type="entry name" value="SSB"/>
    <property type="match status" value="1"/>
</dbReference>
<dbReference type="Proteomes" id="UP001198163">
    <property type="component" value="Unassembled WGS sequence"/>
</dbReference>
<organism evidence="4 5">
    <name type="scientific">Teretinema zuelzerae</name>
    <dbReference type="NCBI Taxonomy" id="156"/>
    <lineage>
        <taxon>Bacteria</taxon>
        <taxon>Pseudomonadati</taxon>
        <taxon>Spirochaetota</taxon>
        <taxon>Spirochaetia</taxon>
        <taxon>Spirochaetales</taxon>
        <taxon>Treponemataceae</taxon>
        <taxon>Teretinema</taxon>
    </lineage>
</organism>
<dbReference type="PIRSF" id="PIRSF002070">
    <property type="entry name" value="SSB"/>
    <property type="match status" value="1"/>
</dbReference>
<protein>
    <recommendedName>
        <fullName evidence="2 3">Single-stranded DNA-binding protein</fullName>
    </recommendedName>
</protein>
<evidence type="ECO:0000313" key="5">
    <source>
        <dbReference type="Proteomes" id="UP001198163"/>
    </source>
</evidence>
<evidence type="ECO:0000256" key="3">
    <source>
        <dbReference type="RuleBase" id="RU000524"/>
    </source>
</evidence>
<dbReference type="GO" id="GO:0006260">
    <property type="term" value="P:DNA replication"/>
    <property type="evidence" value="ECO:0007669"/>
    <property type="project" value="InterPro"/>
</dbReference>
<sequence>MGDLNHVSLTGRLVRDAELKRKGANLVLCEFSLANNYSKKTGETWSKKANFFKLVVFGKMAEGLHPYLKKGALIGIEAELRQNQWEQEGKKYSSNELIINEVQLLSSPKISNEAPSSSDYPAEEESFLMDIY</sequence>
<dbReference type="RefSeq" id="WP_230752617.1">
    <property type="nucleotide sequence ID" value="NZ_JAINWA010000001.1"/>
</dbReference>
<keyword evidence="5" id="KW-1185">Reference proteome</keyword>
<accession>A0AAE3EGR4</accession>
<dbReference type="NCBIfam" id="TIGR00621">
    <property type="entry name" value="ssb"/>
    <property type="match status" value="1"/>
</dbReference>
<evidence type="ECO:0000313" key="4">
    <source>
        <dbReference type="EMBL" id="MCD1653538.1"/>
    </source>
</evidence>
<dbReference type="InterPro" id="IPR012340">
    <property type="entry name" value="NA-bd_OB-fold"/>
</dbReference>
<keyword evidence="1 2" id="KW-0238">DNA-binding</keyword>
<dbReference type="CDD" id="cd04496">
    <property type="entry name" value="SSB_OBF"/>
    <property type="match status" value="1"/>
</dbReference>
<evidence type="ECO:0000256" key="1">
    <source>
        <dbReference type="ARBA" id="ARBA00023125"/>
    </source>
</evidence>
<name>A0AAE3EGR4_9SPIR</name>
<reference evidence="4" key="1">
    <citation type="submission" date="2021-08" db="EMBL/GenBank/DDBJ databases">
        <title>Comparative analyses of Brucepasteria parasyntrophica and Teretinema zuelzerae.</title>
        <authorList>
            <person name="Song Y."/>
            <person name="Brune A."/>
        </authorList>
    </citation>
    <scope>NUCLEOTIDE SEQUENCE</scope>
    <source>
        <strain evidence="4">DSM 1903</strain>
    </source>
</reference>